<feature type="transmembrane region" description="Helical" evidence="10">
    <location>
        <begin position="379"/>
        <end position="402"/>
    </location>
</feature>
<dbReference type="Pfam" id="PF00999">
    <property type="entry name" value="Na_H_Exchanger"/>
    <property type="match status" value="1"/>
</dbReference>
<feature type="transmembrane region" description="Helical" evidence="10">
    <location>
        <begin position="302"/>
        <end position="324"/>
    </location>
</feature>
<accession>A0ABU8T907</accession>
<keyword evidence="6 10" id="KW-0915">Sodium</keyword>
<evidence type="ECO:0000256" key="4">
    <source>
        <dbReference type="ARBA" id="ARBA00022692"/>
    </source>
</evidence>
<dbReference type="Gene3D" id="6.10.140.1330">
    <property type="match status" value="1"/>
</dbReference>
<evidence type="ECO:0000256" key="2">
    <source>
        <dbReference type="ARBA" id="ARBA00022448"/>
    </source>
</evidence>
<feature type="transmembrane region" description="Helical" evidence="10">
    <location>
        <begin position="82"/>
        <end position="105"/>
    </location>
</feature>
<evidence type="ECO:0000256" key="8">
    <source>
        <dbReference type="ARBA" id="ARBA00023136"/>
    </source>
</evidence>
<keyword evidence="5 10" id="KW-1133">Transmembrane helix</keyword>
<dbReference type="EMBL" id="JBBJUP010000010">
    <property type="protein sequence ID" value="MEJ8280098.1"/>
    <property type="molecule type" value="Genomic_DNA"/>
</dbReference>
<comment type="similarity">
    <text evidence="10">Belongs to the monovalent cation:proton antiporter 1 (CPA1) transporter (TC 2.A.36) family.</text>
</comment>
<feature type="transmembrane region" description="Helical" evidence="10">
    <location>
        <begin position="264"/>
        <end position="282"/>
    </location>
</feature>
<dbReference type="RefSeq" id="WP_340291008.1">
    <property type="nucleotide sequence ID" value="NZ_JBBJUP010000010.1"/>
</dbReference>
<keyword evidence="7 10" id="KW-0406">Ion transport</keyword>
<comment type="subcellular location">
    <subcellularLocation>
        <location evidence="1 10">Cell membrane</location>
        <topology evidence="1 10">Multi-pass membrane protein</topology>
    </subcellularLocation>
</comment>
<evidence type="ECO:0000256" key="5">
    <source>
        <dbReference type="ARBA" id="ARBA00022989"/>
    </source>
</evidence>
<keyword evidence="8 10" id="KW-0472">Membrane</keyword>
<reference evidence="12 13" key="1">
    <citation type="submission" date="2024-03" db="EMBL/GenBank/DDBJ databases">
        <title>Draft genome sequence of Pseudonocardia sp. DW16-2.</title>
        <authorList>
            <person name="Duangmal K."/>
        </authorList>
    </citation>
    <scope>NUCLEOTIDE SEQUENCE [LARGE SCALE GENOMIC DNA]</scope>
    <source>
        <strain evidence="12 13">DW16-2</strain>
    </source>
</reference>
<proteinExistence type="inferred from homology"/>
<evidence type="ECO:0000256" key="10">
    <source>
        <dbReference type="RuleBase" id="RU366002"/>
    </source>
</evidence>
<evidence type="ECO:0000313" key="12">
    <source>
        <dbReference type="EMBL" id="MEJ8280098.1"/>
    </source>
</evidence>
<evidence type="ECO:0000259" key="11">
    <source>
        <dbReference type="Pfam" id="PF00999"/>
    </source>
</evidence>
<gene>
    <name evidence="12" type="ORF">WJX68_14220</name>
</gene>
<dbReference type="InterPro" id="IPR004705">
    <property type="entry name" value="Cation/H_exchanger_CPA1_bac"/>
</dbReference>
<dbReference type="NCBIfam" id="TIGR00831">
    <property type="entry name" value="a_cpa1"/>
    <property type="match status" value="1"/>
</dbReference>
<keyword evidence="9 10" id="KW-0739">Sodium transport</keyword>
<comment type="caution">
    <text evidence="10">Lacks conserved residue(s) required for the propagation of feature annotation.</text>
</comment>
<evidence type="ECO:0000256" key="7">
    <source>
        <dbReference type="ARBA" id="ARBA00023065"/>
    </source>
</evidence>
<evidence type="ECO:0000256" key="3">
    <source>
        <dbReference type="ARBA" id="ARBA00022475"/>
    </source>
</evidence>
<dbReference type="InterPro" id="IPR018422">
    <property type="entry name" value="Cation/H_exchanger_CPA1"/>
</dbReference>
<organism evidence="12 13">
    <name type="scientific">Pseudonocardia spirodelae</name>
    <dbReference type="NCBI Taxonomy" id="3133431"/>
    <lineage>
        <taxon>Bacteria</taxon>
        <taxon>Bacillati</taxon>
        <taxon>Actinomycetota</taxon>
        <taxon>Actinomycetes</taxon>
        <taxon>Pseudonocardiales</taxon>
        <taxon>Pseudonocardiaceae</taxon>
        <taxon>Pseudonocardia</taxon>
    </lineage>
</organism>
<feature type="transmembrane region" description="Helical" evidence="10">
    <location>
        <begin position="180"/>
        <end position="200"/>
    </location>
</feature>
<evidence type="ECO:0000256" key="6">
    <source>
        <dbReference type="ARBA" id="ARBA00023053"/>
    </source>
</evidence>
<keyword evidence="2 10" id="KW-0813">Transport</keyword>
<protein>
    <submittedName>
        <fullName evidence="12">Na+/H+ antiporter</fullName>
    </submittedName>
</protein>
<feature type="domain" description="Cation/H+ exchanger transmembrane" evidence="11">
    <location>
        <begin position="10"/>
        <end position="403"/>
    </location>
</feature>
<keyword evidence="4 10" id="KW-0812">Transmembrane</keyword>
<dbReference type="Proteomes" id="UP001364211">
    <property type="component" value="Unassembled WGS sequence"/>
</dbReference>
<sequence length="528" mass="55271">MLVVLVGLMVAAVVLVGVGDRLRLPWPALMVVLGVVVALLPGLPDTFALDPGLILPLFLPPLLFATAQRTSWALFRARWRTIALLAVALVLVTVTAVAGTVWLLVPGLTLTAAVALGAMVAPPDPVAVEAVAGQVPIPRRVVAVLQSEGLFNDATALVVFQAAVLATVSGDELSPLGLGLRFLLGAAGAVLIGLAAAWLARSVLGRVTDATGRSALTLVLPFATYLAADELGASGVIAVVVLALQLRAGADADEAAERLTQSSLWNVVELLVTGLAFGLIGLDVRQVVLAAGDDLPAMLAHAAVVCGVVVAVRALWMTAAWRMLRRAPDPVATGAAPLSGREALLLSWCGMRGLATLALALSLPVTTGSGAPFPARDELVLIAVSVLFVTLLVPGFTLPALVRALDVDDEADAEERAEREIVLRARRAAVATLEFERHVRELPDEVGTAMRERVERLERVLSGETPSEEERSRLAAVKKVRGQVAAAQASALAAARTEVLAARREPGVDPHAVDRVLRRLDLRTVLLD</sequence>
<keyword evidence="10" id="KW-0050">Antiport</keyword>
<feature type="transmembrane region" description="Helical" evidence="10">
    <location>
        <begin position="345"/>
        <end position="367"/>
    </location>
</feature>
<comment type="function">
    <text evidence="10">Na(+)/H(+) antiporter that extrudes sodium in exchange for external protons.</text>
</comment>
<dbReference type="InterPro" id="IPR006153">
    <property type="entry name" value="Cation/H_exchanger_TM"/>
</dbReference>
<keyword evidence="3 10" id="KW-1003">Cell membrane</keyword>
<keyword evidence="13" id="KW-1185">Reference proteome</keyword>
<feature type="transmembrane region" description="Helical" evidence="10">
    <location>
        <begin position="53"/>
        <end position="75"/>
    </location>
</feature>
<name>A0ABU8T907_9PSEU</name>
<evidence type="ECO:0000313" key="13">
    <source>
        <dbReference type="Proteomes" id="UP001364211"/>
    </source>
</evidence>
<evidence type="ECO:0000256" key="9">
    <source>
        <dbReference type="ARBA" id="ARBA00023201"/>
    </source>
</evidence>
<dbReference type="PANTHER" id="PTHR10110:SF86">
    <property type="entry name" value="SODIUM_HYDROGEN EXCHANGER 7"/>
    <property type="match status" value="1"/>
</dbReference>
<evidence type="ECO:0000256" key="1">
    <source>
        <dbReference type="ARBA" id="ARBA00004651"/>
    </source>
</evidence>
<comment type="caution">
    <text evidence="12">The sequence shown here is derived from an EMBL/GenBank/DDBJ whole genome shotgun (WGS) entry which is preliminary data.</text>
</comment>
<dbReference type="PANTHER" id="PTHR10110">
    <property type="entry name" value="SODIUM/HYDROGEN EXCHANGER"/>
    <property type="match status" value="1"/>
</dbReference>